<evidence type="ECO:0000256" key="7">
    <source>
        <dbReference type="ARBA" id="ARBA00022989"/>
    </source>
</evidence>
<dbReference type="PROSITE" id="PS00086">
    <property type="entry name" value="CYTOCHROME_P450"/>
    <property type="match status" value="1"/>
</dbReference>
<dbReference type="InterPro" id="IPR017972">
    <property type="entry name" value="Cyt_P450_CS"/>
</dbReference>
<dbReference type="PRINTS" id="PR00385">
    <property type="entry name" value="P450"/>
</dbReference>
<dbReference type="GeneID" id="105111233"/>
<dbReference type="RefSeq" id="XP_011004846.1">
    <property type="nucleotide sequence ID" value="XM_011006544.1"/>
</dbReference>
<feature type="binding site" description="axial binding residue" evidence="12">
    <location>
        <position position="458"/>
    </location>
    <ligand>
        <name>heme</name>
        <dbReference type="ChEBI" id="CHEBI:30413"/>
    </ligand>
    <ligandPart>
        <name>Fe</name>
        <dbReference type="ChEBI" id="CHEBI:18248"/>
    </ligandPart>
</feature>
<keyword evidence="11 14" id="KW-0472">Membrane</keyword>
<dbReference type="GO" id="GO:0005506">
    <property type="term" value="F:iron ion binding"/>
    <property type="evidence" value="ECO:0007669"/>
    <property type="project" value="InterPro"/>
</dbReference>
<evidence type="ECO:0000313" key="16">
    <source>
        <dbReference type="RefSeq" id="XP_011004846.1"/>
    </source>
</evidence>
<evidence type="ECO:0000256" key="14">
    <source>
        <dbReference type="SAM" id="Phobius"/>
    </source>
</evidence>
<evidence type="ECO:0000256" key="1">
    <source>
        <dbReference type="ARBA" id="ARBA00001971"/>
    </source>
</evidence>
<comment type="subcellular location">
    <subcellularLocation>
        <location evidence="2">Membrane</location>
        <topology evidence="2">Single-pass membrane protein</topology>
    </subcellularLocation>
</comment>
<keyword evidence="6 12" id="KW-0479">Metal-binding</keyword>
<evidence type="ECO:0000256" key="10">
    <source>
        <dbReference type="ARBA" id="ARBA00023033"/>
    </source>
</evidence>
<evidence type="ECO:0000256" key="13">
    <source>
        <dbReference type="RuleBase" id="RU000461"/>
    </source>
</evidence>
<dbReference type="SUPFAM" id="SSF48264">
    <property type="entry name" value="Cytochrome P450"/>
    <property type="match status" value="1"/>
</dbReference>
<proteinExistence type="inferred from homology"/>
<comment type="similarity">
    <text evidence="3 13">Belongs to the cytochrome P450 family.</text>
</comment>
<evidence type="ECO:0000256" key="3">
    <source>
        <dbReference type="ARBA" id="ARBA00010617"/>
    </source>
</evidence>
<evidence type="ECO:0000256" key="2">
    <source>
        <dbReference type="ARBA" id="ARBA00004167"/>
    </source>
</evidence>
<dbReference type="InterPro" id="IPR001128">
    <property type="entry name" value="Cyt_P450"/>
</dbReference>
<evidence type="ECO:0000256" key="5">
    <source>
        <dbReference type="ARBA" id="ARBA00022692"/>
    </source>
</evidence>
<keyword evidence="8 13" id="KW-0560">Oxidoreductase</keyword>
<evidence type="ECO:0000256" key="4">
    <source>
        <dbReference type="ARBA" id="ARBA00022617"/>
    </source>
</evidence>
<organism evidence="15 16">
    <name type="scientific">Populus euphratica</name>
    <name type="common">Euphrates poplar</name>
    <dbReference type="NCBI Taxonomy" id="75702"/>
    <lineage>
        <taxon>Eukaryota</taxon>
        <taxon>Viridiplantae</taxon>
        <taxon>Streptophyta</taxon>
        <taxon>Embryophyta</taxon>
        <taxon>Tracheophyta</taxon>
        <taxon>Spermatophyta</taxon>
        <taxon>Magnoliopsida</taxon>
        <taxon>eudicotyledons</taxon>
        <taxon>Gunneridae</taxon>
        <taxon>Pentapetalae</taxon>
        <taxon>rosids</taxon>
        <taxon>fabids</taxon>
        <taxon>Malpighiales</taxon>
        <taxon>Salicaceae</taxon>
        <taxon>Saliceae</taxon>
        <taxon>Populus</taxon>
    </lineage>
</organism>
<reference evidence="16" key="1">
    <citation type="submission" date="2025-08" db="UniProtKB">
        <authorList>
            <consortium name="RefSeq"/>
        </authorList>
    </citation>
    <scope>IDENTIFICATION</scope>
</reference>
<dbReference type="InterPro" id="IPR002401">
    <property type="entry name" value="Cyt_P450_E_grp-I"/>
</dbReference>
<gene>
    <name evidence="16" type="primary">LOC105111233</name>
</gene>
<dbReference type="GO" id="GO:0016020">
    <property type="term" value="C:membrane"/>
    <property type="evidence" value="ECO:0007669"/>
    <property type="project" value="UniProtKB-SubCell"/>
</dbReference>
<dbReference type="AlphaFoldDB" id="A0AAJ6X493"/>
<dbReference type="PRINTS" id="PR00463">
    <property type="entry name" value="EP450I"/>
</dbReference>
<accession>A0AAJ6X493</accession>
<evidence type="ECO:0000256" key="6">
    <source>
        <dbReference type="ARBA" id="ARBA00022723"/>
    </source>
</evidence>
<evidence type="ECO:0000256" key="8">
    <source>
        <dbReference type="ARBA" id="ARBA00023002"/>
    </source>
</evidence>
<evidence type="ECO:0000313" key="15">
    <source>
        <dbReference type="Proteomes" id="UP000694918"/>
    </source>
</evidence>
<dbReference type="KEGG" id="peu:105111233"/>
<dbReference type="CDD" id="cd20655">
    <property type="entry name" value="CYP93"/>
    <property type="match status" value="1"/>
</dbReference>
<evidence type="ECO:0000256" key="11">
    <source>
        <dbReference type="ARBA" id="ARBA00023136"/>
    </source>
</evidence>
<name>A0AAJ6X493_POPEU</name>
<evidence type="ECO:0000256" key="12">
    <source>
        <dbReference type="PIRSR" id="PIRSR602401-1"/>
    </source>
</evidence>
<evidence type="ECO:0000256" key="9">
    <source>
        <dbReference type="ARBA" id="ARBA00023004"/>
    </source>
</evidence>
<keyword evidence="10 13" id="KW-0503">Monooxygenase</keyword>
<protein>
    <submittedName>
        <fullName evidence="16">3,9-dihydroxypterocarpan 6A-monooxygenase-like</fullName>
    </submittedName>
</protein>
<keyword evidence="9 12" id="KW-0408">Iron</keyword>
<sequence length="526" mass="59499">MATGDVLFFFCFLISSWFLSTILFKSIKSYIHFGTKVRPPPSPPALPIIGHLHLIGSVLSKSLHNLAQKHGPIIQLHFGASTCYVVSDAMIAKEILKTNELNFISRPEFDCSDNNIYRGSGFVTAPYNTYWRFMKKLCMTRLLATSQLNQLVHVREEEIMKLVESLINISREGKSCTLKQEFITMTNNVICRMAMSTRCVEDDANEAKEVKELVNQIVVLGGKLSAGNILGPLAKLDLFGHGRQLRNALEKFDRLVEKIIKEHEYQREMKDMEGSGWRDLMDILLAISGDSNAEMNLTRKDIKAFFLDIIMAGTDTSALTIQWILAELINHQKIFNKLREEIDLVVGTKRLVKESDILNLPYLQAVVKETLRLHPPSPIILRQCAEDCKINGFDLKGKTRMLINLYSIQRDPNSWTDPEEFNPDRFMVDSNINHLQNQMEVKGQLFNYLPFGSGRRGCPASSLALVVVQAAIGALVQCFDWEVIGDGKINLQEDSGFSMGMASPLVCYPITRFNPMSFVQTCKNYE</sequence>
<dbReference type="PANTHER" id="PTHR47944:SF17">
    <property type="entry name" value="3,9-DIHYDROXYPTEROCARPAN 6A-MONOOXYGENASE"/>
    <property type="match status" value="1"/>
</dbReference>
<dbReference type="GO" id="GO:0020037">
    <property type="term" value="F:heme binding"/>
    <property type="evidence" value="ECO:0007669"/>
    <property type="project" value="InterPro"/>
</dbReference>
<dbReference type="GO" id="GO:0016705">
    <property type="term" value="F:oxidoreductase activity, acting on paired donors, with incorporation or reduction of molecular oxygen"/>
    <property type="evidence" value="ECO:0007669"/>
    <property type="project" value="InterPro"/>
</dbReference>
<dbReference type="Gene3D" id="1.10.630.10">
    <property type="entry name" value="Cytochrome P450"/>
    <property type="match status" value="1"/>
</dbReference>
<dbReference type="FunFam" id="1.10.630.10:FF:000019">
    <property type="entry name" value="Cytochrome P450 family protein"/>
    <property type="match status" value="1"/>
</dbReference>
<dbReference type="PANTHER" id="PTHR47944">
    <property type="entry name" value="CYTOCHROME P450 98A9"/>
    <property type="match status" value="1"/>
</dbReference>
<comment type="cofactor">
    <cofactor evidence="1 12">
        <name>heme</name>
        <dbReference type="ChEBI" id="CHEBI:30413"/>
    </cofactor>
</comment>
<dbReference type="InterPro" id="IPR036396">
    <property type="entry name" value="Cyt_P450_sf"/>
</dbReference>
<feature type="transmembrane region" description="Helical" evidence="14">
    <location>
        <begin position="6"/>
        <end position="24"/>
    </location>
</feature>
<keyword evidence="4 12" id="KW-0349">Heme</keyword>
<keyword evidence="15" id="KW-1185">Reference proteome</keyword>
<dbReference type="GO" id="GO:0004497">
    <property type="term" value="F:monooxygenase activity"/>
    <property type="evidence" value="ECO:0007669"/>
    <property type="project" value="UniProtKB-KW"/>
</dbReference>
<dbReference type="Proteomes" id="UP000694918">
    <property type="component" value="Unplaced"/>
</dbReference>
<keyword evidence="7 14" id="KW-1133">Transmembrane helix</keyword>
<dbReference type="Pfam" id="PF00067">
    <property type="entry name" value="p450"/>
    <property type="match status" value="1"/>
</dbReference>
<keyword evidence="5 14" id="KW-0812">Transmembrane</keyword>